<dbReference type="GO" id="GO:0008776">
    <property type="term" value="F:acetate kinase activity"/>
    <property type="evidence" value="ECO:0007669"/>
    <property type="project" value="UniProtKB-UniRule"/>
</dbReference>
<dbReference type="PROSITE" id="PS01076">
    <property type="entry name" value="ACETATE_KINASE_2"/>
    <property type="match status" value="1"/>
</dbReference>
<dbReference type="UniPathway" id="UPA00340">
    <property type="reaction ID" value="UER00458"/>
</dbReference>
<evidence type="ECO:0000256" key="4">
    <source>
        <dbReference type="ARBA" id="ARBA00022723"/>
    </source>
</evidence>
<dbReference type="PANTHER" id="PTHR21060:SF21">
    <property type="entry name" value="ACETATE KINASE"/>
    <property type="match status" value="1"/>
</dbReference>
<comment type="pathway">
    <text evidence="9">Metabolic intermediate biosynthesis; acetyl-CoA biosynthesis; acetyl-CoA from acetate: step 1/2.</text>
</comment>
<name>A0A089QAD8_9HYPH</name>
<evidence type="ECO:0000256" key="5">
    <source>
        <dbReference type="ARBA" id="ARBA00022741"/>
    </source>
</evidence>
<feature type="binding site" evidence="9">
    <location>
        <begin position="331"/>
        <end position="335"/>
    </location>
    <ligand>
        <name>ATP</name>
        <dbReference type="ChEBI" id="CHEBI:30616"/>
    </ligand>
</feature>
<evidence type="ECO:0000256" key="8">
    <source>
        <dbReference type="ARBA" id="ARBA00022842"/>
    </source>
</evidence>
<evidence type="ECO:0000256" key="6">
    <source>
        <dbReference type="ARBA" id="ARBA00022777"/>
    </source>
</evidence>
<gene>
    <name evidence="9 11" type="primary">ackA</name>
    <name evidence="11" type="ORF">MOC_3794</name>
</gene>
<keyword evidence="6 9" id="KW-0418">Kinase</keyword>
<dbReference type="GO" id="GO:0000287">
    <property type="term" value="F:magnesium ion binding"/>
    <property type="evidence" value="ECO:0007669"/>
    <property type="project" value="UniProtKB-UniRule"/>
</dbReference>
<evidence type="ECO:0000256" key="2">
    <source>
        <dbReference type="ARBA" id="ARBA00022490"/>
    </source>
</evidence>
<feature type="binding site" evidence="9">
    <location>
        <begin position="209"/>
        <end position="213"/>
    </location>
    <ligand>
        <name>ATP</name>
        <dbReference type="ChEBI" id="CHEBI:30616"/>
    </ligand>
</feature>
<feature type="active site" description="Proton donor/acceptor" evidence="9">
    <location>
        <position position="151"/>
    </location>
</feature>
<keyword evidence="4 9" id="KW-0479">Metal-binding</keyword>
<dbReference type="Proteomes" id="UP000029492">
    <property type="component" value="Chromosome"/>
</dbReference>
<comment type="subcellular location">
    <subcellularLocation>
        <location evidence="9">Cytoplasm</location>
    </subcellularLocation>
</comment>
<dbReference type="PRINTS" id="PR00471">
    <property type="entry name" value="ACETATEKNASE"/>
</dbReference>
<dbReference type="HOGENOM" id="CLU_020352_0_0_5"/>
<dbReference type="PIRSF" id="PIRSF000722">
    <property type="entry name" value="Acetate_prop_kin"/>
    <property type="match status" value="1"/>
</dbReference>
<organism evidence="11 12">
    <name type="scientific">Methylobacterium oryzae CBMB20</name>
    <dbReference type="NCBI Taxonomy" id="693986"/>
    <lineage>
        <taxon>Bacteria</taxon>
        <taxon>Pseudomonadati</taxon>
        <taxon>Pseudomonadota</taxon>
        <taxon>Alphaproteobacteria</taxon>
        <taxon>Hyphomicrobiales</taxon>
        <taxon>Methylobacteriaceae</taxon>
        <taxon>Methylobacterium</taxon>
    </lineage>
</organism>
<dbReference type="InterPro" id="IPR000890">
    <property type="entry name" value="Aliphatic_acid_kin_short-chain"/>
</dbReference>
<comment type="similarity">
    <text evidence="1 9 10">Belongs to the acetokinase family.</text>
</comment>
<dbReference type="AlphaFoldDB" id="A0A089QAD8"/>
<comment type="function">
    <text evidence="9">Catalyzes the formation of acetyl phosphate from acetate and ATP. Can also catalyze the reverse reaction.</text>
</comment>
<dbReference type="Pfam" id="PF00871">
    <property type="entry name" value="Acetate_kinase"/>
    <property type="match status" value="1"/>
</dbReference>
<dbReference type="InterPro" id="IPR004372">
    <property type="entry name" value="Ac/propionate_kinase"/>
</dbReference>
<dbReference type="SUPFAM" id="SSF53067">
    <property type="entry name" value="Actin-like ATPase domain"/>
    <property type="match status" value="2"/>
</dbReference>
<dbReference type="PROSITE" id="PS01075">
    <property type="entry name" value="ACETATE_KINASE_1"/>
    <property type="match status" value="1"/>
</dbReference>
<keyword evidence="5 9" id="KW-0547">Nucleotide-binding</keyword>
<feature type="binding site" evidence="9">
    <location>
        <position position="9"/>
    </location>
    <ligand>
        <name>Mg(2+)</name>
        <dbReference type="ChEBI" id="CHEBI:18420"/>
    </ligand>
</feature>
<evidence type="ECO:0000256" key="3">
    <source>
        <dbReference type="ARBA" id="ARBA00022679"/>
    </source>
</evidence>
<evidence type="ECO:0000256" key="1">
    <source>
        <dbReference type="ARBA" id="ARBA00008748"/>
    </source>
</evidence>
<keyword evidence="2 9" id="KW-0963">Cytoplasm</keyword>
<sequence length="405" mass="43553">MTPVLLVLNAGSSSLKFQVFILGDGEEPQRIFRGLFEGLREAPHLRIRDRTGTTVADEDFGSDGAFGHEDALLHVAAWMRAHSGGFELVAVGHRIVHGGMTYCEPVRVTAEVLEALERLVPLAPLHQPHNLEPIRIFRRRFPDLPQVACFDTAFHAGQPEIARLFALPHAMMEGGVRRYGFHGLSYAYIASVLPAYDPALAAGRVVVAHLGNGASLCALNRGASVATTMGFSALDGLPMGTRCGSLDAGIVFYMLREMKLGPDEAERMLYTQSGLLGVSGISNDMRTLRRVAAREPDARRAIDLFVYRIGRELGSLVAALGGIDALIFTAGIGENDAATRAEVLRGAAWAGFELDDAANASGGPRVTRGPGPTAWVIPTDEELMIARATRAVLSRPRSSRPQPAL</sequence>
<dbReference type="InterPro" id="IPR023865">
    <property type="entry name" value="Aliphatic_acid_kinase_CS"/>
</dbReference>
<keyword evidence="7 9" id="KW-0067">ATP-binding</keyword>
<dbReference type="EMBL" id="CP003811">
    <property type="protein sequence ID" value="AIQ91549.1"/>
    <property type="molecule type" value="Genomic_DNA"/>
</dbReference>
<evidence type="ECO:0000256" key="10">
    <source>
        <dbReference type="RuleBase" id="RU003835"/>
    </source>
</evidence>
<dbReference type="EC" id="2.7.2.1" evidence="9"/>
<feature type="binding site" evidence="9">
    <location>
        <position position="381"/>
    </location>
    <ligand>
        <name>Mg(2+)</name>
        <dbReference type="ChEBI" id="CHEBI:18420"/>
    </ligand>
</feature>
<keyword evidence="12" id="KW-1185">Reference proteome</keyword>
<dbReference type="GO" id="GO:0006085">
    <property type="term" value="P:acetyl-CoA biosynthetic process"/>
    <property type="evidence" value="ECO:0007669"/>
    <property type="project" value="UniProtKB-UniRule"/>
</dbReference>
<comment type="subunit">
    <text evidence="9">Homodimer.</text>
</comment>
<feature type="site" description="Transition state stabilizer" evidence="9">
    <location>
        <position position="182"/>
    </location>
</feature>
<accession>A0A089QAD8</accession>
<feature type="binding site" evidence="9">
    <location>
        <position position="94"/>
    </location>
    <ligand>
        <name>substrate</name>
    </ligand>
</feature>
<keyword evidence="8 9" id="KW-0460">Magnesium</keyword>
<evidence type="ECO:0000256" key="7">
    <source>
        <dbReference type="ARBA" id="ARBA00022840"/>
    </source>
</evidence>
<dbReference type="eggNOG" id="COG0282">
    <property type="taxonomic scope" value="Bacteria"/>
</dbReference>
<dbReference type="HAMAP" id="MF_00020">
    <property type="entry name" value="Acetate_kinase"/>
    <property type="match status" value="1"/>
</dbReference>
<evidence type="ECO:0000313" key="11">
    <source>
        <dbReference type="EMBL" id="AIQ91549.1"/>
    </source>
</evidence>
<feature type="site" description="Transition state stabilizer" evidence="9">
    <location>
        <position position="242"/>
    </location>
</feature>
<proteinExistence type="inferred from homology"/>
<dbReference type="InterPro" id="IPR043129">
    <property type="entry name" value="ATPase_NBD"/>
</dbReference>
<dbReference type="GO" id="GO:0005829">
    <property type="term" value="C:cytosol"/>
    <property type="evidence" value="ECO:0007669"/>
    <property type="project" value="TreeGrafter"/>
</dbReference>
<dbReference type="STRING" id="693986.MOC_3794"/>
<comment type="catalytic activity">
    <reaction evidence="9">
        <text>acetate + ATP = acetyl phosphate + ADP</text>
        <dbReference type="Rhea" id="RHEA:11352"/>
        <dbReference type="ChEBI" id="CHEBI:22191"/>
        <dbReference type="ChEBI" id="CHEBI:30089"/>
        <dbReference type="ChEBI" id="CHEBI:30616"/>
        <dbReference type="ChEBI" id="CHEBI:456216"/>
        <dbReference type="EC" id="2.7.2.1"/>
    </reaction>
</comment>
<dbReference type="GeneID" id="96603415"/>
<dbReference type="RefSeq" id="WP_043758679.1">
    <property type="nucleotide sequence ID" value="NZ_CP003811.1"/>
</dbReference>
<keyword evidence="3 9" id="KW-0808">Transferase</keyword>
<feature type="binding site" evidence="9">
    <location>
        <begin position="284"/>
        <end position="286"/>
    </location>
    <ligand>
        <name>ATP</name>
        <dbReference type="ChEBI" id="CHEBI:30616"/>
    </ligand>
</feature>
<dbReference type="Gene3D" id="3.30.420.40">
    <property type="match status" value="2"/>
</dbReference>
<dbReference type="GO" id="GO:0006083">
    <property type="term" value="P:acetate metabolic process"/>
    <property type="evidence" value="ECO:0007669"/>
    <property type="project" value="TreeGrafter"/>
</dbReference>
<evidence type="ECO:0000313" key="12">
    <source>
        <dbReference type="Proteomes" id="UP000029492"/>
    </source>
</evidence>
<evidence type="ECO:0000256" key="9">
    <source>
        <dbReference type="HAMAP-Rule" id="MF_00020"/>
    </source>
</evidence>
<dbReference type="NCBIfam" id="TIGR00016">
    <property type="entry name" value="ackA"/>
    <property type="match status" value="1"/>
</dbReference>
<comment type="cofactor">
    <cofactor evidence="9">
        <name>Mg(2+)</name>
        <dbReference type="ChEBI" id="CHEBI:18420"/>
    </cofactor>
    <cofactor evidence="9">
        <name>Mn(2+)</name>
        <dbReference type="ChEBI" id="CHEBI:29035"/>
    </cofactor>
    <text evidence="9">Mg(2+). Can also accept Mn(2+).</text>
</comment>
<reference evidence="11 12" key="1">
    <citation type="journal article" date="2014" name="PLoS ONE">
        <title>Genome Information of Methylobacterium oryzae, a Plant-Probiotic Methylotroph in the Phyllosphere.</title>
        <authorList>
            <person name="Kwak M.J."/>
            <person name="Jeong H."/>
            <person name="Madhaiyan M."/>
            <person name="Lee Y."/>
            <person name="Sa T.M."/>
            <person name="Oh T.K."/>
            <person name="Kim J.F."/>
        </authorList>
    </citation>
    <scope>NUCLEOTIDE SEQUENCE [LARGE SCALE GENOMIC DNA]</scope>
    <source>
        <strain evidence="11 12">CBMB20</strain>
    </source>
</reference>
<protein>
    <recommendedName>
        <fullName evidence="9">Acetate kinase</fullName>
        <ecNumber evidence="9">2.7.2.1</ecNumber>
    </recommendedName>
    <alternativeName>
        <fullName evidence="9">Acetokinase</fullName>
    </alternativeName>
</protein>
<dbReference type="KEGG" id="mor:MOC_3794"/>
<dbReference type="PANTHER" id="PTHR21060">
    <property type="entry name" value="ACETATE KINASE"/>
    <property type="match status" value="1"/>
</dbReference>
<feature type="binding site" evidence="9">
    <location>
        <position position="16"/>
    </location>
    <ligand>
        <name>ATP</name>
        <dbReference type="ChEBI" id="CHEBI:30616"/>
    </ligand>
</feature>
<dbReference type="GO" id="GO:0005524">
    <property type="term" value="F:ATP binding"/>
    <property type="evidence" value="ECO:0007669"/>
    <property type="project" value="UniProtKB-KW"/>
</dbReference>